<accession>E6JYD8</accession>
<dbReference type="HOGENOM" id="CLU_692324_0_0_11"/>
<dbReference type="SUPFAM" id="SSF81995">
    <property type="entry name" value="beta-sandwich domain of Sec23/24"/>
    <property type="match status" value="1"/>
</dbReference>
<organism evidence="4 5">
    <name type="scientific">Parascardovia denticolens DSM 10105 = JCM 12538</name>
    <dbReference type="NCBI Taxonomy" id="864564"/>
    <lineage>
        <taxon>Bacteria</taxon>
        <taxon>Bacillati</taxon>
        <taxon>Actinomycetota</taxon>
        <taxon>Actinomycetes</taxon>
        <taxon>Bifidobacteriales</taxon>
        <taxon>Bifidobacteriaceae</taxon>
        <taxon>Parascardovia</taxon>
    </lineage>
</organism>
<feature type="domain" description="Zinc-ribbon" evidence="3">
    <location>
        <begin position="2"/>
        <end position="23"/>
    </location>
</feature>
<dbReference type="EMBL" id="AEON01000001">
    <property type="protein sequence ID" value="EFT82997.1"/>
    <property type="molecule type" value="Genomic_DNA"/>
</dbReference>
<comment type="caution">
    <text evidence="4">The sequence shown here is derived from an EMBL/GenBank/DDBJ whole genome shotgun (WGS) entry which is preliminary data.</text>
</comment>
<evidence type="ECO:0000313" key="5">
    <source>
        <dbReference type="Proteomes" id="UP000004946"/>
    </source>
</evidence>
<keyword evidence="5" id="KW-1185">Reference proteome</keyword>
<keyword evidence="2" id="KW-0472">Membrane</keyword>
<feature type="transmembrane region" description="Helical" evidence="2">
    <location>
        <begin position="77"/>
        <end position="98"/>
    </location>
</feature>
<dbReference type="KEGG" id="pdo:PSDT_0017"/>
<dbReference type="Pfam" id="PF13240">
    <property type="entry name" value="Zn_Ribbon_1"/>
    <property type="match status" value="1"/>
</dbReference>
<evidence type="ECO:0000259" key="3">
    <source>
        <dbReference type="Pfam" id="PF13240"/>
    </source>
</evidence>
<reference evidence="4 5" key="1">
    <citation type="submission" date="2010-12" db="EMBL/GenBank/DDBJ databases">
        <authorList>
            <person name="Muzny D."/>
            <person name="Qin X."/>
            <person name="Buhay C."/>
            <person name="Dugan-Rocha S."/>
            <person name="Ding Y."/>
            <person name="Chen G."/>
            <person name="Hawes A."/>
            <person name="Holder M."/>
            <person name="Jhangiani S."/>
            <person name="Johnson A."/>
            <person name="Khan Z."/>
            <person name="Li Z."/>
            <person name="Liu W."/>
            <person name="Liu X."/>
            <person name="Perez L."/>
            <person name="Shen H."/>
            <person name="Wang Q."/>
            <person name="Watt J."/>
            <person name="Xi L."/>
            <person name="Xin Y."/>
            <person name="Zhou J."/>
            <person name="Deng J."/>
            <person name="Jiang H."/>
            <person name="Liu Y."/>
            <person name="Qu J."/>
            <person name="Song X.-Z."/>
            <person name="Zhang L."/>
            <person name="Villasana D."/>
            <person name="Johnson A."/>
            <person name="Liu J."/>
            <person name="Liyanage D."/>
            <person name="Lorensuhewa L."/>
            <person name="Robinson T."/>
            <person name="Song A."/>
            <person name="Song B.-B."/>
            <person name="Dinh H."/>
            <person name="Thornton R."/>
            <person name="Coyle M."/>
            <person name="Francisco L."/>
            <person name="Jackson L."/>
            <person name="Javaid M."/>
            <person name="Korchina V."/>
            <person name="Kovar C."/>
            <person name="Mata R."/>
            <person name="Mathew T."/>
            <person name="Ngo R."/>
            <person name="Nguyen L."/>
            <person name="Nguyen N."/>
            <person name="Okwuonu G."/>
            <person name="Ongeri F."/>
            <person name="Pham C."/>
            <person name="Simmons D."/>
            <person name="Wilczek-Boney K."/>
            <person name="Hale W."/>
            <person name="Jakkamsetti A."/>
            <person name="Pham P."/>
            <person name="Ruth R."/>
            <person name="San Lucas F."/>
            <person name="Warren J."/>
            <person name="Zhang J."/>
            <person name="Zhao Z."/>
            <person name="Zhou C."/>
            <person name="Zhu D."/>
            <person name="Lee S."/>
            <person name="Bess C."/>
            <person name="Blankenburg K."/>
            <person name="Forbes L."/>
            <person name="Fu Q."/>
            <person name="Gubbala S."/>
            <person name="Hirani K."/>
            <person name="Jayaseelan J.C."/>
            <person name="Lara F."/>
            <person name="Munidasa M."/>
            <person name="Palculict T."/>
            <person name="Patil S."/>
            <person name="Pu L.-L."/>
            <person name="Saada N."/>
            <person name="Tang L."/>
            <person name="Weissenberger G."/>
            <person name="Zhu Y."/>
            <person name="Hemphill L."/>
            <person name="Shang Y."/>
            <person name="Youmans B."/>
            <person name="Ayvaz T."/>
            <person name="Ross M."/>
            <person name="Santibanez J."/>
            <person name="Aqrawi P."/>
            <person name="Gross S."/>
            <person name="Joshi V."/>
            <person name="Fowler G."/>
            <person name="Nazareth L."/>
            <person name="Reid J."/>
            <person name="Worley K."/>
            <person name="Petrosino J."/>
            <person name="Highlander S."/>
            <person name="Gibbs R."/>
        </authorList>
    </citation>
    <scope>NUCLEOTIDE SEQUENCE [LARGE SCALE GENOMIC DNA]</scope>
    <source>
        <strain evidence="4 5">DSM 10105</strain>
    </source>
</reference>
<name>E6JYD8_PARDN</name>
<sequence>MHCPQCGQEVSAGIVFCPNCGHKFDQNSNPQPSQPVYQEQQTFQPQQDQSQPLPQGQQQFSAPSPQKPKKPVNKAKVITISVIVAIVVIAAIVGGIVLTRLSDPKAVATQYLSALESGNYDKATSLSDISTPSSSTPLLSSKFAAQQDKRISGSEITSVNHNGNVYTINVSYNLNGSRANSSIEETASGGLIKKFTVTRGLTKIISMEIPDVLENLPLVVNGAKTPAPSSPTNKRSYLVYPGSYTFAVDSKYVETKERTVTTWAFSETTTGYLSDMSAKQPLQDEIAQETHKKVSSCATMGTKNNPCFDLDQYNDDEHRNVKLTLKKQPTLDKLESYDVEEGEFETNFDGELTIDYEFGFSTEKDHWISNSSDRDFSIRGKFSISKDDKLAVTFDKPL</sequence>
<feature type="region of interest" description="Disordered" evidence="1">
    <location>
        <begin position="27"/>
        <end position="71"/>
    </location>
</feature>
<proteinExistence type="predicted"/>
<dbReference type="Proteomes" id="UP000004946">
    <property type="component" value="Chromosome"/>
</dbReference>
<dbReference type="PATRIC" id="fig|864564.6.peg.20"/>
<keyword evidence="2" id="KW-1133">Transmembrane helix</keyword>
<keyword evidence="2" id="KW-0812">Transmembrane</keyword>
<evidence type="ECO:0000256" key="2">
    <source>
        <dbReference type="SAM" id="Phobius"/>
    </source>
</evidence>
<dbReference type="InterPro" id="IPR026870">
    <property type="entry name" value="Zinc_ribbon_dom"/>
</dbReference>
<dbReference type="AlphaFoldDB" id="E6JYD8"/>
<gene>
    <name evidence="4" type="ORF">HMPREF0620_0002</name>
</gene>
<evidence type="ECO:0000313" key="4">
    <source>
        <dbReference type="EMBL" id="EFT82997.1"/>
    </source>
</evidence>
<feature type="compositionally biased region" description="Low complexity" evidence="1">
    <location>
        <begin position="34"/>
        <end position="59"/>
    </location>
</feature>
<dbReference type="RefSeq" id="WP_006288443.1">
    <property type="nucleotide sequence ID" value="NZ_AP012333.1"/>
</dbReference>
<protein>
    <recommendedName>
        <fullName evidence="3">Zinc-ribbon domain-containing protein</fullName>
    </recommendedName>
</protein>
<dbReference type="eggNOG" id="COG3087">
    <property type="taxonomic scope" value="Bacteria"/>
</dbReference>
<evidence type="ECO:0000256" key="1">
    <source>
        <dbReference type="SAM" id="MobiDB-lite"/>
    </source>
</evidence>